<dbReference type="RefSeq" id="WP_023301387.1">
    <property type="nucleotide sequence ID" value="NZ_AP026912.1"/>
</dbReference>
<reference evidence="3" key="2">
    <citation type="submission" date="2019-03" db="EMBL/GenBank/DDBJ databases">
        <authorList>
            <consortium name="Pathogen Informatics"/>
        </authorList>
    </citation>
    <scope>NUCLEOTIDE SEQUENCE</scope>
    <source>
        <strain evidence="3">5012STDY7626445</strain>
    </source>
</reference>
<evidence type="ECO:0000313" key="2">
    <source>
        <dbReference type="EMBL" id="TCX07329.1"/>
    </source>
</evidence>
<proteinExistence type="predicted"/>
<evidence type="ECO:0000256" key="1">
    <source>
        <dbReference type="SAM" id="MobiDB-lite"/>
    </source>
</evidence>
<evidence type="ECO:0000313" key="3">
    <source>
        <dbReference type="EMBL" id="VGL85615.1"/>
    </source>
</evidence>
<feature type="region of interest" description="Disordered" evidence="1">
    <location>
        <begin position="97"/>
        <end position="140"/>
    </location>
</feature>
<feature type="compositionally biased region" description="Basic and acidic residues" evidence="1">
    <location>
        <begin position="115"/>
        <end position="130"/>
    </location>
</feature>
<organism evidence="2">
    <name type="scientific">Klebsiella pneumoniae</name>
    <dbReference type="NCBI Taxonomy" id="573"/>
    <lineage>
        <taxon>Bacteria</taxon>
        <taxon>Pseudomonadati</taxon>
        <taxon>Pseudomonadota</taxon>
        <taxon>Gammaproteobacteria</taxon>
        <taxon>Enterobacterales</taxon>
        <taxon>Enterobacteriaceae</taxon>
        <taxon>Klebsiella/Raoultella group</taxon>
        <taxon>Klebsiella</taxon>
        <taxon>Klebsiella pneumoniae complex</taxon>
    </lineage>
</organism>
<protein>
    <submittedName>
        <fullName evidence="2">Uncharacterized protein</fullName>
    </submittedName>
</protein>
<dbReference type="EMBL" id="CAAHCR010000006">
    <property type="protein sequence ID" value="VGL85615.1"/>
    <property type="molecule type" value="Genomic_DNA"/>
</dbReference>
<accession>A0A483GJI8</accession>
<reference evidence="2" key="1">
    <citation type="submission" date="2019-01" db="EMBL/GenBank/DDBJ databases">
        <authorList>
            <person name="Lista F."/>
            <person name="Anselmo A."/>
        </authorList>
    </citation>
    <scope>NUCLEOTIDE SEQUENCE</scope>
    <source>
        <strain evidence="2">20S</strain>
    </source>
</reference>
<gene>
    <name evidence="2" type="ORF">ETE86_17530</name>
    <name evidence="3" type="ORF">SAMEA4873647_04166</name>
</gene>
<dbReference type="AlphaFoldDB" id="A0A483GJI8"/>
<dbReference type="EMBL" id="SDCC01000014">
    <property type="protein sequence ID" value="TCX07329.1"/>
    <property type="molecule type" value="Genomic_DNA"/>
</dbReference>
<sequence length="371" mass="42921">MNKKESDEGSHDWEKARVAKELIRLEKQAAEKRARLKNKLKWLGKEPRASFFYFFFLALYFEKLRGQLVVPKAEHDINPLSAKALGTERITMKISHPRDDRPVIGGMTTNTDLDSLQKSESKTTKADEKNSLLLSHSNRRESPEMDLDELLRKFDISTVKNKPANGVFFPGFMSDFAGVEDILEYITETLLNPNIDDPVALMKKINKAWSAVYADFPEAFSWMDVKNEEQCIWVWNTLKSKGVSPPLNPLNNYQRWYFICATFDLWNGWTNEQLEELKSKRKKVNQHFLKLMESPQSPQGHKKILMTELEKAWAQQVRRMQPKKAIDLAALPAKSKKKLAKLSGEYGESEMEILVRLIDNECVRIVNKDLK</sequence>
<name>A0A483GJI8_KLEPN</name>